<keyword evidence="1" id="KW-1133">Transmembrane helix</keyword>
<keyword evidence="1" id="KW-0812">Transmembrane</keyword>
<organism evidence="2 3">
    <name type="scientific">Natrarchaeobius chitinivorans</name>
    <dbReference type="NCBI Taxonomy" id="1679083"/>
    <lineage>
        <taxon>Archaea</taxon>
        <taxon>Methanobacteriati</taxon>
        <taxon>Methanobacteriota</taxon>
        <taxon>Stenosarchaea group</taxon>
        <taxon>Halobacteria</taxon>
        <taxon>Halobacteriales</taxon>
        <taxon>Natrialbaceae</taxon>
        <taxon>Natrarchaeobius</taxon>
    </lineage>
</organism>
<proteinExistence type="predicted"/>
<feature type="transmembrane region" description="Helical" evidence="1">
    <location>
        <begin position="254"/>
        <end position="272"/>
    </location>
</feature>
<gene>
    <name evidence="2" type="ORF">EA472_08030</name>
</gene>
<protein>
    <recommendedName>
        <fullName evidence="4">RING-type E3 ubiquitin transferase</fullName>
    </recommendedName>
</protein>
<comment type="caution">
    <text evidence="2">The sequence shown here is derived from an EMBL/GenBank/DDBJ whole genome shotgun (WGS) entry which is preliminary data.</text>
</comment>
<dbReference type="EMBL" id="REFZ01000004">
    <property type="protein sequence ID" value="RQH01383.1"/>
    <property type="molecule type" value="Genomic_DNA"/>
</dbReference>
<evidence type="ECO:0000313" key="2">
    <source>
        <dbReference type="EMBL" id="RQH01383.1"/>
    </source>
</evidence>
<name>A0A3N6NP24_NATCH</name>
<evidence type="ECO:0008006" key="4">
    <source>
        <dbReference type="Google" id="ProtNLM"/>
    </source>
</evidence>
<reference evidence="2 3" key="1">
    <citation type="submission" date="2018-10" db="EMBL/GenBank/DDBJ databases">
        <title>Natrarchaeobius chitinivorans gen. nov., sp. nov., and Natrarchaeobius haloalkaliphilus sp. nov., alkaliphilic, chitin-utilizing haloarchaea from hypersaline alkaline lakes.</title>
        <authorList>
            <person name="Sorokin D.Y."/>
            <person name="Elcheninov A.G."/>
            <person name="Kostrikina N.A."/>
            <person name="Bale N.J."/>
            <person name="Sinninghe Damste J.S."/>
            <person name="Khijniak T.V."/>
            <person name="Kublanov I.V."/>
            <person name="Toshchakov S.V."/>
        </authorList>
    </citation>
    <scope>NUCLEOTIDE SEQUENCE [LARGE SCALE GENOMIC DNA]</scope>
    <source>
        <strain evidence="2 3">AArcht7</strain>
    </source>
</reference>
<evidence type="ECO:0000256" key="1">
    <source>
        <dbReference type="SAM" id="Phobius"/>
    </source>
</evidence>
<dbReference type="AlphaFoldDB" id="A0A3N6NP24"/>
<evidence type="ECO:0000313" key="3">
    <source>
        <dbReference type="Proteomes" id="UP000281431"/>
    </source>
</evidence>
<keyword evidence="3" id="KW-1185">Reference proteome</keyword>
<feature type="transmembrane region" description="Helical" evidence="1">
    <location>
        <begin position="6"/>
        <end position="26"/>
    </location>
</feature>
<sequence>MISTLLSIAILVLAVGVLGIGGLYLYRASRSFRSAYTLRQRCRTPIREAVDHSGMVELEGTVAPIDSKTVTAPFSGTDCLAYIYRTKERIDSSTPADAPRSSDGKYALLDEGTEAVEFFLEDETGRVRVDPTSGEFEFSTETYEHMPWRDLPEPITRYVESTPAVDSQDPVLDSVPILSAIATWLVRNDRRFVEGRIESGQSIYVRGSVEPDSRWETGADAIVESGSEPSSIVIYNVPKRATAWRFAKRGGRELVLGVAALSAVVVLGYGYVFV</sequence>
<dbReference type="Proteomes" id="UP000281431">
    <property type="component" value="Unassembled WGS sequence"/>
</dbReference>
<keyword evidence="1" id="KW-0472">Membrane</keyword>
<accession>A0A3N6NP24</accession>